<proteinExistence type="inferred from homology"/>
<keyword evidence="4 8" id="KW-0032">Aminotransferase</keyword>
<evidence type="ECO:0000256" key="4">
    <source>
        <dbReference type="ARBA" id="ARBA00022576"/>
    </source>
</evidence>
<reference evidence="9" key="1">
    <citation type="submission" date="2016-12" db="EMBL/GenBank/DDBJ databases">
        <title>Complete Genome Sequence of Beggiatoa leptomitiformis D-401.</title>
        <authorList>
            <person name="Fomenkov A."/>
            <person name="Vincze T."/>
            <person name="Grabovich M."/>
            <person name="Anton B.P."/>
            <person name="Dubinina G."/>
            <person name="Orlova M."/>
            <person name="Belousova E."/>
            <person name="Roberts R.J."/>
        </authorList>
    </citation>
    <scope>NUCLEOTIDE SEQUENCE [LARGE SCALE GENOMIC DNA]</scope>
    <source>
        <strain evidence="9">D-401</strain>
    </source>
</reference>
<evidence type="ECO:0000256" key="3">
    <source>
        <dbReference type="ARBA" id="ARBA00011738"/>
    </source>
</evidence>
<dbReference type="InterPro" id="IPR015422">
    <property type="entry name" value="PyrdxlP-dep_Trfase_small"/>
</dbReference>
<keyword evidence="5 8" id="KW-0808">Transferase</keyword>
<comment type="subunit">
    <text evidence="3">Homodimer.</text>
</comment>
<dbReference type="InterPro" id="IPR015424">
    <property type="entry name" value="PyrdxlP-dep_Trfase"/>
</dbReference>
<evidence type="ECO:0000256" key="1">
    <source>
        <dbReference type="ARBA" id="ARBA00001933"/>
    </source>
</evidence>
<dbReference type="GO" id="GO:0030170">
    <property type="term" value="F:pyridoxal phosphate binding"/>
    <property type="evidence" value="ECO:0007669"/>
    <property type="project" value="InterPro"/>
</dbReference>
<name>A0A2N9YB58_9GAMM</name>
<dbReference type="SUPFAM" id="SSF53383">
    <property type="entry name" value="PLP-dependent transferases"/>
    <property type="match status" value="1"/>
</dbReference>
<keyword evidence="6" id="KW-0663">Pyridoxal phosphate</keyword>
<protein>
    <submittedName>
        <fullName evidence="8">Aminotransferase class I/II-fold pyridoxal phosphate-dependent enzyme</fullName>
    </submittedName>
</protein>
<dbReference type="KEGG" id="blep:AL038_03370"/>
<dbReference type="GO" id="GO:0008483">
    <property type="term" value="F:transaminase activity"/>
    <property type="evidence" value="ECO:0007669"/>
    <property type="project" value="UniProtKB-KW"/>
</dbReference>
<dbReference type="GO" id="GO:1901605">
    <property type="term" value="P:alpha-amino acid metabolic process"/>
    <property type="evidence" value="ECO:0007669"/>
    <property type="project" value="TreeGrafter"/>
</dbReference>
<comment type="similarity">
    <text evidence="2">Belongs to the class-I pyridoxal-phosphate-dependent aminotransferase family.</text>
</comment>
<evidence type="ECO:0000313" key="9">
    <source>
        <dbReference type="Proteomes" id="UP000234271"/>
    </source>
</evidence>
<dbReference type="PANTHER" id="PTHR42790">
    <property type="entry name" value="AMINOTRANSFERASE"/>
    <property type="match status" value="1"/>
</dbReference>
<feature type="domain" description="Aminotransferase class I/classII large" evidence="7">
    <location>
        <begin position="39"/>
        <end position="384"/>
    </location>
</feature>
<evidence type="ECO:0000313" key="8">
    <source>
        <dbReference type="EMBL" id="AUI67703.1"/>
    </source>
</evidence>
<evidence type="ECO:0000256" key="6">
    <source>
        <dbReference type="ARBA" id="ARBA00022898"/>
    </source>
</evidence>
<dbReference type="InterPro" id="IPR050859">
    <property type="entry name" value="Class-I_PLP-dep_aminotransf"/>
</dbReference>
<dbReference type="InterPro" id="IPR004839">
    <property type="entry name" value="Aminotransferase_I/II_large"/>
</dbReference>
<dbReference type="Proteomes" id="UP000234271">
    <property type="component" value="Chromosome"/>
</dbReference>
<dbReference type="CDD" id="cd00609">
    <property type="entry name" value="AAT_like"/>
    <property type="match status" value="1"/>
</dbReference>
<accession>A0A2N9YB58</accession>
<keyword evidence="9" id="KW-1185">Reference proteome</keyword>
<dbReference type="InterPro" id="IPR015421">
    <property type="entry name" value="PyrdxlP-dep_Trfase_major"/>
</dbReference>
<dbReference type="EMBL" id="CP018889">
    <property type="protein sequence ID" value="AUI67703.1"/>
    <property type="molecule type" value="Genomic_DNA"/>
</dbReference>
<dbReference type="OrthoDB" id="9804020at2"/>
<dbReference type="FunFam" id="3.40.640.10:FF:000053">
    <property type="entry name" value="Aminotransferase, class I"/>
    <property type="match status" value="1"/>
</dbReference>
<dbReference type="STRING" id="288004.AL038_03370"/>
<dbReference type="PANTHER" id="PTHR42790:SF19">
    <property type="entry name" value="KYNURENINE_ALPHA-AMINOADIPATE AMINOTRANSFERASE, MITOCHONDRIAL"/>
    <property type="match status" value="1"/>
</dbReference>
<dbReference type="Gene3D" id="3.90.1150.10">
    <property type="entry name" value="Aspartate Aminotransferase, domain 1"/>
    <property type="match status" value="1"/>
</dbReference>
<sequence length="402" mass="44907">MNSQFADRMRSAHRSFIREILKVTENPEIISFAGGLPNPRFFPVESIVAATAKVMQDKIANPLQYSTTEGYAPLREYIAHRYAKRHGLKINPNEILITNGSQQGLDLIGKIFLNKGDFVALEKPSYLGAIQAFSLYEPQFHTATLRDDGIDTEQLSALLDQQPSKLFYTIPNFQNPSGITYSDAKRRATAQVFQHRNTIIVEDDPYGELRFIGQDLPPLKSYLGDNAILLGSFSKIVAPGLRLGWICAHNEIIEKLVIAKQATDLQSNTLSQRLVYQYVTDNDLDAHIATIKHHYGIQRDLMVSAIEQHFPPEVTYTRPEGGMFLWVTLPNPLSAMDLFNHAAKANVAFVPGKAFYVDGSGNNTLRLNFSNADAHIIEEGIKRLGLTIKQLLLEKTACHIAA</sequence>
<evidence type="ECO:0000256" key="5">
    <source>
        <dbReference type="ARBA" id="ARBA00022679"/>
    </source>
</evidence>
<organism evidence="8 9">
    <name type="scientific">Beggiatoa leptomitoformis</name>
    <dbReference type="NCBI Taxonomy" id="288004"/>
    <lineage>
        <taxon>Bacteria</taxon>
        <taxon>Pseudomonadati</taxon>
        <taxon>Pseudomonadota</taxon>
        <taxon>Gammaproteobacteria</taxon>
        <taxon>Thiotrichales</taxon>
        <taxon>Thiotrichaceae</taxon>
        <taxon>Beggiatoa</taxon>
    </lineage>
</organism>
<dbReference type="Pfam" id="PF00155">
    <property type="entry name" value="Aminotran_1_2"/>
    <property type="match status" value="1"/>
</dbReference>
<evidence type="ECO:0000259" key="7">
    <source>
        <dbReference type="Pfam" id="PF00155"/>
    </source>
</evidence>
<dbReference type="Gene3D" id="3.40.640.10">
    <property type="entry name" value="Type I PLP-dependent aspartate aminotransferase-like (Major domain)"/>
    <property type="match status" value="1"/>
</dbReference>
<comment type="cofactor">
    <cofactor evidence="1">
        <name>pyridoxal 5'-phosphate</name>
        <dbReference type="ChEBI" id="CHEBI:597326"/>
    </cofactor>
</comment>
<gene>
    <name evidence="8" type="ORF">BLE401_02660</name>
</gene>
<evidence type="ECO:0000256" key="2">
    <source>
        <dbReference type="ARBA" id="ARBA00007441"/>
    </source>
</evidence>
<dbReference type="RefSeq" id="WP_062149030.1">
    <property type="nucleotide sequence ID" value="NZ_CP012373.2"/>
</dbReference>
<dbReference type="AlphaFoldDB" id="A0A2N9YB58"/>